<dbReference type="SUPFAM" id="SSF54909">
    <property type="entry name" value="Dimeric alpha+beta barrel"/>
    <property type="match status" value="1"/>
</dbReference>
<dbReference type="InterPro" id="IPR011008">
    <property type="entry name" value="Dimeric_a/b-barrel"/>
</dbReference>
<dbReference type="GO" id="GO:0004601">
    <property type="term" value="F:peroxidase activity"/>
    <property type="evidence" value="ECO:0007669"/>
    <property type="project" value="UniProtKB-KW"/>
</dbReference>
<dbReference type="RefSeq" id="WP_090876101.1">
    <property type="nucleotide sequence ID" value="NZ_FMXQ01000003.1"/>
</dbReference>
<dbReference type="InterPro" id="IPR006314">
    <property type="entry name" value="Dyp_peroxidase"/>
</dbReference>
<evidence type="ECO:0000256" key="5">
    <source>
        <dbReference type="ARBA" id="ARBA00023004"/>
    </source>
</evidence>
<dbReference type="EMBL" id="FMXQ01000003">
    <property type="protein sequence ID" value="SDB23891.1"/>
    <property type="molecule type" value="Genomic_DNA"/>
</dbReference>
<organism evidence="7 8">
    <name type="scientific">Bauldia litoralis</name>
    <dbReference type="NCBI Taxonomy" id="665467"/>
    <lineage>
        <taxon>Bacteria</taxon>
        <taxon>Pseudomonadati</taxon>
        <taxon>Pseudomonadota</taxon>
        <taxon>Alphaproteobacteria</taxon>
        <taxon>Hyphomicrobiales</taxon>
        <taxon>Kaistiaceae</taxon>
        <taxon>Bauldia</taxon>
    </lineage>
</organism>
<protein>
    <submittedName>
        <fullName evidence="7">Deferrochelatase/peroxidase EfeB</fullName>
    </submittedName>
</protein>
<evidence type="ECO:0000313" key="7">
    <source>
        <dbReference type="EMBL" id="SDB23891.1"/>
    </source>
</evidence>
<keyword evidence="8" id="KW-1185">Reference proteome</keyword>
<comment type="cofactor">
    <cofactor evidence="1">
        <name>heme b</name>
        <dbReference type="ChEBI" id="CHEBI:60344"/>
    </cofactor>
</comment>
<keyword evidence="2 7" id="KW-0575">Peroxidase</keyword>
<feature type="transmembrane region" description="Helical" evidence="6">
    <location>
        <begin position="203"/>
        <end position="228"/>
    </location>
</feature>
<proteinExistence type="predicted"/>
<dbReference type="GO" id="GO:0005829">
    <property type="term" value="C:cytosol"/>
    <property type="evidence" value="ECO:0007669"/>
    <property type="project" value="TreeGrafter"/>
</dbReference>
<evidence type="ECO:0000313" key="8">
    <source>
        <dbReference type="Proteomes" id="UP000199071"/>
    </source>
</evidence>
<evidence type="ECO:0000256" key="1">
    <source>
        <dbReference type="ARBA" id="ARBA00001970"/>
    </source>
</evidence>
<keyword evidence="3" id="KW-0479">Metal-binding</keyword>
<keyword evidence="5" id="KW-0408">Iron</keyword>
<dbReference type="GO" id="GO:0046872">
    <property type="term" value="F:metal ion binding"/>
    <property type="evidence" value="ECO:0007669"/>
    <property type="project" value="UniProtKB-KW"/>
</dbReference>
<keyword evidence="4" id="KW-0560">Oxidoreductase</keyword>
<gene>
    <name evidence="7" type="ORF">SAMN02982931_01832</name>
</gene>
<evidence type="ECO:0000256" key="3">
    <source>
        <dbReference type="ARBA" id="ARBA00022723"/>
    </source>
</evidence>
<accession>A0A1G6BTB9</accession>
<dbReference type="PANTHER" id="PTHR30521">
    <property type="entry name" value="DEFERROCHELATASE/PEROXIDASE"/>
    <property type="match status" value="1"/>
</dbReference>
<evidence type="ECO:0000256" key="6">
    <source>
        <dbReference type="SAM" id="Phobius"/>
    </source>
</evidence>
<dbReference type="GO" id="GO:0020037">
    <property type="term" value="F:heme binding"/>
    <property type="evidence" value="ECO:0007669"/>
    <property type="project" value="InterPro"/>
</dbReference>
<feature type="transmembrane region" description="Helical" evidence="6">
    <location>
        <begin position="234"/>
        <end position="254"/>
    </location>
</feature>
<keyword evidence="6" id="KW-0812">Transmembrane</keyword>
<keyword evidence="6" id="KW-1133">Transmembrane helix</keyword>
<evidence type="ECO:0000256" key="2">
    <source>
        <dbReference type="ARBA" id="ARBA00022559"/>
    </source>
</evidence>
<name>A0A1G6BTB9_9HYPH</name>
<dbReference type="OrthoDB" id="236246at2"/>
<dbReference type="Proteomes" id="UP000199071">
    <property type="component" value="Unassembled WGS sequence"/>
</dbReference>
<reference evidence="7 8" key="1">
    <citation type="submission" date="2016-10" db="EMBL/GenBank/DDBJ databases">
        <authorList>
            <person name="de Groot N.N."/>
        </authorList>
    </citation>
    <scope>NUCLEOTIDE SEQUENCE [LARGE SCALE GENOMIC DNA]</scope>
    <source>
        <strain evidence="7 8">ATCC 35022</strain>
    </source>
</reference>
<dbReference type="PROSITE" id="PS51404">
    <property type="entry name" value="DYP_PEROXIDASE"/>
    <property type="match status" value="1"/>
</dbReference>
<dbReference type="STRING" id="665467.SAMN02982931_01832"/>
<sequence>MSHAFVTIAIPFEAARTAAVESRLAEMGNPPSDTIRDKLDEAAFVHFMSLWVVAGGVDGPSHLIIEVNADGTVGAVTRKLAATMDAALTGVLDEAGVSLGGQDLATFLERHHQGVGQGWFETPGVNFDGTPGLTVSQIRQEADLARRVADMLDATEKGRTALEVLTGVRDRLWNDESSKWAFTAAPAPALDPMPSSSGAVLPILMSVVSHFLWPVLALAVLVLVVVWALGGFALAAWVTALVLVAAVVGIGLIYRGLRRAEEADTSEDIPPSPERVAAYMQRERHSGQSHLAAVSTVKPGRLRHLTLRLGLWFAGILAVHFSRPGFLGSTGVIHFARWIVLPGTDKLLFMSNYDGVWESYLEDFIEKASEGVTGIWSNTVGFPKTEKLLFKGARDGDRLRRWTRRQQRVTWFWYTAYPDLTLNRIRVNAAIRKGIAVAGTEAEAADWLSCFGSEVRSAGQLATREIPTLVFGGLGHLRYSTCLLVELAEDREAARAWLTDLEPEIAYGDTRGASEATVLGLSTTALVKLGLDGDDMETFPLPFQHGSTVPWRASALGDTGRNDPKTWAWGKPDRPIDAILVLYGKDQKTLNALARKRRKAAKDGGHAVVRELKLATLPEKKDEPTGVRVREPFGFADGISQPRIRGAGRVREAGDIHQVEPGEFVIGYPDNLGYLPSSPSVPAAKDPQDILPALGADPFAQRPRFAPPPANARRDLGQNGSFLVVRQLEQDRDGFEAFLQEAAAKLSASGRAPDIGDIDLAEWIGAKMVGRWKDGSSLVRNPGGAAKRSPPDNDFLWNEDPTGTRCPLGSHIRRVNPRDTFEPGSAVQLAISNRHRILRVGRPYGPDNAGRQGLLFMCLNTDIDRQFGFVQQTWALAPSFHGLESEVDPFVGESDKRGCFTIPTEDGPVRIQGMKDFVTVKGSAYFFLPGRRAVRYLSASPAAEPAKAETVTG</sequence>
<keyword evidence="6" id="KW-0472">Membrane</keyword>
<dbReference type="AlphaFoldDB" id="A0A1G6BTB9"/>
<dbReference type="PANTHER" id="PTHR30521:SF5">
    <property type="entry name" value="BLR4509 PROTEIN"/>
    <property type="match status" value="1"/>
</dbReference>
<evidence type="ECO:0000256" key="4">
    <source>
        <dbReference type="ARBA" id="ARBA00023002"/>
    </source>
</evidence>